<reference evidence="2 3" key="1">
    <citation type="submission" date="2019-02" db="EMBL/GenBank/DDBJ databases">
        <title>Deep-cultivation of Planctomycetes and their phenomic and genomic characterization uncovers novel biology.</title>
        <authorList>
            <person name="Wiegand S."/>
            <person name="Jogler M."/>
            <person name="Boedeker C."/>
            <person name="Pinto D."/>
            <person name="Vollmers J."/>
            <person name="Rivas-Marin E."/>
            <person name="Kohn T."/>
            <person name="Peeters S.H."/>
            <person name="Heuer A."/>
            <person name="Rast P."/>
            <person name="Oberbeckmann S."/>
            <person name="Bunk B."/>
            <person name="Jeske O."/>
            <person name="Meyerdierks A."/>
            <person name="Storesund J.E."/>
            <person name="Kallscheuer N."/>
            <person name="Luecker S."/>
            <person name="Lage O.M."/>
            <person name="Pohl T."/>
            <person name="Merkel B.J."/>
            <person name="Hornburger P."/>
            <person name="Mueller R.-W."/>
            <person name="Bruemmer F."/>
            <person name="Labrenz M."/>
            <person name="Spormann A.M."/>
            <person name="Op Den Camp H."/>
            <person name="Overmann J."/>
            <person name="Amann R."/>
            <person name="Jetten M.S.M."/>
            <person name="Mascher T."/>
            <person name="Medema M.H."/>
            <person name="Devos D.P."/>
            <person name="Kaster A.-K."/>
            <person name="Ovreas L."/>
            <person name="Rohde M."/>
            <person name="Galperin M.Y."/>
            <person name="Jogler C."/>
        </authorList>
    </citation>
    <scope>NUCLEOTIDE SEQUENCE [LARGE SCALE GENOMIC DNA]</scope>
    <source>
        <strain evidence="2 3">Pla123a</strain>
    </source>
</reference>
<evidence type="ECO:0000313" key="2">
    <source>
        <dbReference type="EMBL" id="TWT85845.1"/>
    </source>
</evidence>
<dbReference type="EMBL" id="SJPO01000001">
    <property type="protein sequence ID" value="TWT85845.1"/>
    <property type="molecule type" value="Genomic_DNA"/>
</dbReference>
<evidence type="ECO:0000313" key="3">
    <source>
        <dbReference type="Proteomes" id="UP000318478"/>
    </source>
</evidence>
<feature type="transmembrane region" description="Helical" evidence="1">
    <location>
        <begin position="47"/>
        <end position="70"/>
    </location>
</feature>
<feature type="transmembrane region" description="Helical" evidence="1">
    <location>
        <begin position="91"/>
        <end position="110"/>
    </location>
</feature>
<gene>
    <name evidence="2" type="ORF">Pla123a_06520</name>
</gene>
<accession>A0A5C5ZFF7</accession>
<keyword evidence="1" id="KW-0472">Membrane</keyword>
<keyword evidence="1" id="KW-1133">Transmembrane helix</keyword>
<dbReference type="Proteomes" id="UP000318478">
    <property type="component" value="Unassembled WGS sequence"/>
</dbReference>
<comment type="caution">
    <text evidence="2">The sequence shown here is derived from an EMBL/GenBank/DDBJ whole genome shotgun (WGS) entry which is preliminary data.</text>
</comment>
<evidence type="ECO:0008006" key="4">
    <source>
        <dbReference type="Google" id="ProtNLM"/>
    </source>
</evidence>
<protein>
    <recommendedName>
        <fullName evidence="4">Type II secretion system protein GspG C-terminal domain-containing protein</fullName>
    </recommendedName>
</protein>
<feature type="transmembrane region" description="Helical" evidence="1">
    <location>
        <begin position="229"/>
        <end position="250"/>
    </location>
</feature>
<sequence length="587" mass="62723">MVLASTLLLLTTIATVGLIAAWAATSPRHWLTRTLVLLGVAALPLVIPAYELTIAIAAAGGTVVAGVGVWRWVRRRAAGQRRGSQFAMRDLLLAVIPVAAVCTVLARMPALGPDRWGGMLLAGAVSGLLFVVALWLVAAVPWNRWVRMALAAIAVVAAVLLAPSWAQLLASLGYQIAQPTEALLRWERVETPSDPLWLVALTALASVAACVAWGLRLHQGEGSKRRCGAIAYGALAVLIVAAPLMTLYLLDHPAPLPREEIPLHNGIVHFDQARLLLLTPLDVPSDDNTEAGLASPAEIEAMIARQEQVAELVKMGLENDIRLQRAHSAEPSMAAFEAHLSKVGDYKAVARSLDSYASSLESDGSPAEAARAYALLAQYGACLSRGGLMVDAMVAAACGGQGAEGLYEIRESTPPSAYPGVIAEIAAADQRAEDFRSIALKEGRFMQRLGGWTGHLGEILGVSDSLTRPAFLSSRASYRQFLASLRLLQVEYALRLYHHRHSAWPDNLQQLTPAILAAVPTDPYAADDAPLRYARSGEGYRLYCVWTDGGDDHGAPPREANGEVSWNADIAGDLSLDAMYGQLEEGE</sequence>
<feature type="transmembrane region" description="Helical" evidence="1">
    <location>
        <begin position="149"/>
        <end position="176"/>
    </location>
</feature>
<keyword evidence="3" id="KW-1185">Reference proteome</keyword>
<proteinExistence type="predicted"/>
<organism evidence="2 3">
    <name type="scientific">Posidoniimonas polymericola</name>
    <dbReference type="NCBI Taxonomy" id="2528002"/>
    <lineage>
        <taxon>Bacteria</taxon>
        <taxon>Pseudomonadati</taxon>
        <taxon>Planctomycetota</taxon>
        <taxon>Planctomycetia</taxon>
        <taxon>Pirellulales</taxon>
        <taxon>Lacipirellulaceae</taxon>
        <taxon>Posidoniimonas</taxon>
    </lineage>
</organism>
<name>A0A5C5ZFF7_9BACT</name>
<feature type="transmembrane region" description="Helical" evidence="1">
    <location>
        <begin position="196"/>
        <end position="217"/>
    </location>
</feature>
<keyword evidence="1" id="KW-0812">Transmembrane</keyword>
<evidence type="ECO:0000256" key="1">
    <source>
        <dbReference type="SAM" id="Phobius"/>
    </source>
</evidence>
<dbReference type="OrthoDB" id="274342at2"/>
<feature type="transmembrane region" description="Helical" evidence="1">
    <location>
        <begin position="116"/>
        <end position="137"/>
    </location>
</feature>
<dbReference type="AlphaFoldDB" id="A0A5C5ZFF7"/>